<dbReference type="InterPro" id="IPR048320">
    <property type="entry name" value="COG3_N"/>
</dbReference>
<organism evidence="12 13">
    <name type="scientific">Dendroctonus ponderosae</name>
    <name type="common">Mountain pine beetle</name>
    <dbReference type="NCBI Taxonomy" id="77166"/>
    <lineage>
        <taxon>Eukaryota</taxon>
        <taxon>Metazoa</taxon>
        <taxon>Ecdysozoa</taxon>
        <taxon>Arthropoda</taxon>
        <taxon>Hexapoda</taxon>
        <taxon>Insecta</taxon>
        <taxon>Pterygota</taxon>
        <taxon>Neoptera</taxon>
        <taxon>Endopterygota</taxon>
        <taxon>Coleoptera</taxon>
        <taxon>Polyphaga</taxon>
        <taxon>Cucujiformia</taxon>
        <taxon>Curculionidae</taxon>
        <taxon>Scolytinae</taxon>
        <taxon>Dendroctonus</taxon>
    </lineage>
</organism>
<dbReference type="PANTHER" id="PTHR13302">
    <property type="entry name" value="CONSERVED OLIGOMERIC GOLGI COMPLEX COMPONENT 3"/>
    <property type="match status" value="1"/>
</dbReference>
<comment type="similarity">
    <text evidence="2">Belongs to the COG3 family.</text>
</comment>
<evidence type="ECO:0000259" key="11">
    <source>
        <dbReference type="Pfam" id="PF20671"/>
    </source>
</evidence>
<keyword evidence="5" id="KW-0653">Protein transport</keyword>
<dbReference type="InterPro" id="IPR016159">
    <property type="entry name" value="Cullin_repeat-like_dom_sf"/>
</dbReference>
<dbReference type="GO" id="GO:0005801">
    <property type="term" value="C:cis-Golgi network"/>
    <property type="evidence" value="ECO:0007669"/>
    <property type="project" value="InterPro"/>
</dbReference>
<dbReference type="GeneID" id="109535357"/>
<comment type="subcellular location">
    <subcellularLocation>
        <location evidence="1">Golgi apparatus membrane</location>
        <topology evidence="1">Peripheral membrane protein</topology>
    </subcellularLocation>
</comment>
<feature type="domain" description="Conserved oligomeric Golgi complex subunit 3 N-terminal" evidence="10">
    <location>
        <begin position="112"/>
        <end position="255"/>
    </location>
</feature>
<proteinExistence type="inferred from homology"/>
<dbReference type="AlphaFoldDB" id="A0AAR5P6S1"/>
<evidence type="ECO:0000256" key="7">
    <source>
        <dbReference type="ARBA" id="ARBA00023136"/>
    </source>
</evidence>
<sequence>MKQTVKMSRPVAAKSPGEDPVDKQVVDNVAKWQSADAPLAPLTELQVDLVYELGDMVASIYYPKKETSDGVAAKKEDHLGHMPVVSNNRDFIRWMIKVETDIQHENLKNFEQYYKRLEKHLQNCETVSKHSEYTVDSIGNLKGTYQNVIEKTNYLHNLSEQLMVQQRVLKEKKNDIRCKLKYFVYFPKCQEMVDQLGQARVNTNEYTEVLNNIDNSIEYLEKNSNFKESKVYRMKYESLLGTALSCVYNYVYRIVSETTKQLVSVDESQTSANTDSVFSLYYGKFQSVSIKVKLILDYIESKNDLNSYYKNTLYDCQKAYFTQRLPILEVAVSKALLDIKSRHKNDYSVLFRSCCLFIIKVCIDESKCYSYFFNSACPQLHEYLGSLCQHLYDTLRPCLIVINYIEILSELCGILKNEMLSEKVTGEDHLSRYVEVIRQLLEDVEERLVFRTNVFFKHDLNDYRPSPGDLAYPEKLQQMENIVLELREKRPESRALVVSLESQEVAQINAPTTATHLRSYTGNSPADLHGMWYPTVKRTLVCLSRLYFCLDRDTFQGLAQEALIVCVRTVHNAADIISSRKTPIDGNLFQIKHLLIIREQIAPFQVDFTTKELTLDFSNVQKAAVELLHKRNLIFSFSSNNALLEFLLEGTPKVKEYLVDSRKEIDKQLKLCCESFIAYVTQLLIGGLLDWIEKAEKILKIIRVENTIFNDLTVRGQGFGRTENVAGLIKDAQKNMKTRIPDVQRSMQLYLANQETEFILFRPVKNNIINAFMQVDQILLKGGYSADDQLQIACPSPEQINILICSVSLTIDQEPLNH</sequence>
<evidence type="ECO:0000256" key="2">
    <source>
        <dbReference type="ARBA" id="ARBA00009936"/>
    </source>
</evidence>
<dbReference type="GO" id="GO:0006891">
    <property type="term" value="P:intra-Golgi vesicle-mediated transport"/>
    <property type="evidence" value="ECO:0007669"/>
    <property type="project" value="TreeGrafter"/>
</dbReference>
<keyword evidence="7" id="KW-0472">Membrane</keyword>
<keyword evidence="6" id="KW-0333">Golgi apparatus</keyword>
<evidence type="ECO:0000256" key="8">
    <source>
        <dbReference type="ARBA" id="ARBA00031339"/>
    </source>
</evidence>
<dbReference type="GO" id="GO:0007030">
    <property type="term" value="P:Golgi organization"/>
    <property type="evidence" value="ECO:0007669"/>
    <property type="project" value="TreeGrafter"/>
</dbReference>
<accession>A0AAR5P6S1</accession>
<dbReference type="GO" id="GO:0006886">
    <property type="term" value="P:intracellular protein transport"/>
    <property type="evidence" value="ECO:0007669"/>
    <property type="project" value="InterPro"/>
</dbReference>
<feature type="domain" description="Conserved oligomeric Golgi complex subunit 3 C-terminal" evidence="11">
    <location>
        <begin position="279"/>
        <end position="620"/>
    </location>
</feature>
<protein>
    <recommendedName>
        <fullName evidence="3">Conserved oligomeric Golgi complex subunit 3</fullName>
    </recommendedName>
    <alternativeName>
        <fullName evidence="8">Component of oligomeric Golgi complex 3</fullName>
    </alternativeName>
</protein>
<dbReference type="Pfam" id="PF20671">
    <property type="entry name" value="COG3_C"/>
    <property type="match status" value="1"/>
</dbReference>
<evidence type="ECO:0000256" key="1">
    <source>
        <dbReference type="ARBA" id="ARBA00004395"/>
    </source>
</evidence>
<dbReference type="CTD" id="83548"/>
<dbReference type="InterPro" id="IPR007265">
    <property type="entry name" value="COG_su3"/>
</dbReference>
<dbReference type="KEGG" id="dpa:109535357"/>
<evidence type="ECO:0000256" key="4">
    <source>
        <dbReference type="ARBA" id="ARBA00022448"/>
    </source>
</evidence>
<evidence type="ECO:0000259" key="10">
    <source>
        <dbReference type="Pfam" id="PF04136"/>
    </source>
</evidence>
<dbReference type="EnsemblMetazoa" id="XM_019901244.1">
    <property type="protein sequence ID" value="XP_019756803.1"/>
    <property type="gene ID" value="LOC109535357"/>
</dbReference>
<evidence type="ECO:0000256" key="3">
    <source>
        <dbReference type="ARBA" id="ARBA00020976"/>
    </source>
</evidence>
<evidence type="ECO:0000256" key="9">
    <source>
        <dbReference type="SAM" id="MobiDB-lite"/>
    </source>
</evidence>
<evidence type="ECO:0000313" key="13">
    <source>
        <dbReference type="Proteomes" id="UP000019118"/>
    </source>
</evidence>
<dbReference type="InterPro" id="IPR048685">
    <property type="entry name" value="COG3_C"/>
</dbReference>
<keyword evidence="13" id="KW-1185">Reference proteome</keyword>
<dbReference type="GO" id="GO:0017119">
    <property type="term" value="C:Golgi transport complex"/>
    <property type="evidence" value="ECO:0007669"/>
    <property type="project" value="TreeGrafter"/>
</dbReference>
<dbReference type="Pfam" id="PF04136">
    <property type="entry name" value="COG3_N"/>
    <property type="match status" value="1"/>
</dbReference>
<dbReference type="Proteomes" id="UP000019118">
    <property type="component" value="Unassembled WGS sequence"/>
</dbReference>
<reference evidence="13" key="1">
    <citation type="journal article" date="2013" name="Genome Biol.">
        <title>Draft genome of the mountain pine beetle, Dendroctonus ponderosae Hopkins, a major forest pest.</title>
        <authorList>
            <person name="Keeling C.I."/>
            <person name="Yuen M.M."/>
            <person name="Liao N.Y."/>
            <person name="Docking T.R."/>
            <person name="Chan S.K."/>
            <person name="Taylor G.A."/>
            <person name="Palmquist D.L."/>
            <person name="Jackman S.D."/>
            <person name="Nguyen A."/>
            <person name="Li M."/>
            <person name="Henderson H."/>
            <person name="Janes J.K."/>
            <person name="Zhao Y."/>
            <person name="Pandoh P."/>
            <person name="Moore R."/>
            <person name="Sperling F.A."/>
            <person name="Huber D.P."/>
            <person name="Birol I."/>
            <person name="Jones S.J."/>
            <person name="Bohlmann J."/>
        </authorList>
    </citation>
    <scope>NUCLEOTIDE SEQUENCE</scope>
</reference>
<evidence type="ECO:0000256" key="6">
    <source>
        <dbReference type="ARBA" id="ARBA00023034"/>
    </source>
</evidence>
<name>A0AAR5P6S1_DENPD</name>
<reference evidence="12" key="2">
    <citation type="submission" date="2024-08" db="UniProtKB">
        <authorList>
            <consortium name="EnsemblMetazoa"/>
        </authorList>
    </citation>
    <scope>IDENTIFICATION</scope>
</reference>
<dbReference type="PANTHER" id="PTHR13302:SF8">
    <property type="entry name" value="CONSERVED OLIGOMERIC GOLGI COMPLEX SUBUNIT 3"/>
    <property type="match status" value="1"/>
</dbReference>
<dbReference type="SUPFAM" id="SSF74788">
    <property type="entry name" value="Cullin repeat-like"/>
    <property type="match status" value="1"/>
</dbReference>
<evidence type="ECO:0000313" key="12">
    <source>
        <dbReference type="EnsemblMetazoa" id="XP_019756803.1"/>
    </source>
</evidence>
<keyword evidence="4" id="KW-0813">Transport</keyword>
<evidence type="ECO:0000256" key="5">
    <source>
        <dbReference type="ARBA" id="ARBA00022927"/>
    </source>
</evidence>
<feature type="region of interest" description="Disordered" evidence="9">
    <location>
        <begin position="1"/>
        <end position="20"/>
    </location>
</feature>
<dbReference type="GO" id="GO:0000139">
    <property type="term" value="C:Golgi membrane"/>
    <property type="evidence" value="ECO:0007669"/>
    <property type="project" value="UniProtKB-SubCell"/>
</dbReference>